<gene>
    <name evidence="1" type="ORF">H9865_04535</name>
</gene>
<organism evidence="1 2">
    <name type="scientific">Candidatus Allofournierella pullicola</name>
    <dbReference type="NCBI Taxonomy" id="2838596"/>
    <lineage>
        <taxon>Bacteria</taxon>
        <taxon>Bacillati</taxon>
        <taxon>Bacillota</taxon>
        <taxon>Clostridia</taxon>
        <taxon>Eubacteriales</taxon>
        <taxon>Oscillospiraceae</taxon>
        <taxon>Allofournierella</taxon>
    </lineage>
</organism>
<evidence type="ECO:0008006" key="3">
    <source>
        <dbReference type="Google" id="ProtNLM"/>
    </source>
</evidence>
<name>A0A9D2AD41_9FIRM</name>
<evidence type="ECO:0000313" key="2">
    <source>
        <dbReference type="Proteomes" id="UP000824193"/>
    </source>
</evidence>
<dbReference type="AlphaFoldDB" id="A0A9D2AD41"/>
<reference evidence="1" key="2">
    <citation type="submission" date="2021-04" db="EMBL/GenBank/DDBJ databases">
        <authorList>
            <person name="Gilroy R."/>
        </authorList>
    </citation>
    <scope>NUCLEOTIDE SEQUENCE</scope>
    <source>
        <strain evidence="1">2239</strain>
    </source>
</reference>
<sequence length="143" mass="15111">MKLWALNVCVACILAGALDLFLPRQGSFKSIKTVLALYILVSVVTPAAGADWTGLASLSFETSVQPADYSDYVSGYACQSLAVQTQARLAAAGIQAQVQIEPGSGEAAPKVTLFTNQPQEALELAKELLGETGYSWETAEPKT</sequence>
<dbReference type="Proteomes" id="UP000824193">
    <property type="component" value="Unassembled WGS sequence"/>
</dbReference>
<comment type="caution">
    <text evidence="1">The sequence shown here is derived from an EMBL/GenBank/DDBJ whole genome shotgun (WGS) entry which is preliminary data.</text>
</comment>
<protein>
    <recommendedName>
        <fullName evidence="3">SPOR domain-containing protein</fullName>
    </recommendedName>
</protein>
<dbReference type="EMBL" id="DXFW01000012">
    <property type="protein sequence ID" value="HIX05363.1"/>
    <property type="molecule type" value="Genomic_DNA"/>
</dbReference>
<reference evidence="1" key="1">
    <citation type="journal article" date="2021" name="PeerJ">
        <title>Extensive microbial diversity within the chicken gut microbiome revealed by metagenomics and culture.</title>
        <authorList>
            <person name="Gilroy R."/>
            <person name="Ravi A."/>
            <person name="Getino M."/>
            <person name="Pursley I."/>
            <person name="Horton D.L."/>
            <person name="Alikhan N.F."/>
            <person name="Baker D."/>
            <person name="Gharbi K."/>
            <person name="Hall N."/>
            <person name="Watson M."/>
            <person name="Adriaenssens E.M."/>
            <person name="Foster-Nyarko E."/>
            <person name="Jarju S."/>
            <person name="Secka A."/>
            <person name="Antonio M."/>
            <person name="Oren A."/>
            <person name="Chaudhuri R.R."/>
            <person name="La Ragione R."/>
            <person name="Hildebrand F."/>
            <person name="Pallen M.J."/>
        </authorList>
    </citation>
    <scope>NUCLEOTIDE SEQUENCE</scope>
    <source>
        <strain evidence="1">2239</strain>
    </source>
</reference>
<proteinExistence type="predicted"/>
<evidence type="ECO:0000313" key="1">
    <source>
        <dbReference type="EMBL" id="HIX05363.1"/>
    </source>
</evidence>
<accession>A0A9D2AD41</accession>